<dbReference type="Proteomes" id="UP000001175">
    <property type="component" value="Chromosome"/>
</dbReference>
<dbReference type="PANTHER" id="PTHR31632">
    <property type="entry name" value="IRON TRANSPORTER FTH1"/>
    <property type="match status" value="1"/>
</dbReference>
<evidence type="ECO:0000313" key="8">
    <source>
        <dbReference type="Proteomes" id="UP000001175"/>
    </source>
</evidence>
<dbReference type="InterPro" id="IPR004923">
    <property type="entry name" value="FTR1/Fip1/EfeU"/>
</dbReference>
<name>A0A0H3K497_SYNP6</name>
<evidence type="ECO:0000256" key="5">
    <source>
        <dbReference type="ARBA" id="ARBA00023136"/>
    </source>
</evidence>
<dbReference type="AlphaFoldDB" id="A0A0H3K497"/>
<keyword evidence="5 6" id="KW-0472">Membrane</keyword>
<reference evidence="7 8" key="1">
    <citation type="journal article" date="2007" name="Photosyn. Res.">
        <title>Complete nucleotide sequence of the freshwater unicellular cyanobacterium Synechococcus elongatus PCC 6301 chromosome: gene content and organization.</title>
        <authorList>
            <person name="Sugita C."/>
            <person name="Ogata K."/>
            <person name="Shikata M."/>
            <person name="Jikuya H."/>
            <person name="Takano J."/>
            <person name="Furumichi M."/>
            <person name="Kanehisa M."/>
            <person name="Omata T."/>
            <person name="Sugiura M."/>
            <person name="Sugita M."/>
        </authorList>
    </citation>
    <scope>NUCLEOTIDE SEQUENCE [LARGE SCALE GENOMIC DNA]</scope>
    <source>
        <strain evidence="8">ATCC 27144 / PCC 6301 / SAUG 1402/1</strain>
    </source>
</reference>
<evidence type="ECO:0000256" key="2">
    <source>
        <dbReference type="ARBA" id="ARBA00008333"/>
    </source>
</evidence>
<evidence type="ECO:0000256" key="6">
    <source>
        <dbReference type="SAM" id="Phobius"/>
    </source>
</evidence>
<evidence type="ECO:0000256" key="3">
    <source>
        <dbReference type="ARBA" id="ARBA00022692"/>
    </source>
</evidence>
<sequence length="305" mass="33023">MNWTTALPSFLITLREGFEAALVVGIVLACLAKADRPDLKRWVYLGLLAGLLASLLLGLLLGNALGTLSAAQFYYAPALRLLLEALLCAIAVGLLSWMLIWMTQQSRSLKSEVEQGIQQAIRAGSDRAVFGIVFAAVLREGFETVIFLLTQGQRGWLPSLGAIAGLSGAGLLGWAIFRGSIRLNLRRFFQVMGVLLLVITGGLLLTALRKLDGGLGLLNQLSQGRWGLCQSAASCVLGPQLWDLQAVLPDRQFPGLFLKLIAGYSDRLFLIPAIAYIIFWIGVGGLYFRSLRSPQPTKTPAPQES</sequence>
<protein>
    <recommendedName>
        <fullName evidence="9">High-affinity Fe2+/Pb2+ permease</fullName>
    </recommendedName>
</protein>
<comment type="similarity">
    <text evidence="2">Belongs to the oxidase-dependent Fe transporter (OFeT) (TC 9.A.10.1) family.</text>
</comment>
<evidence type="ECO:0008006" key="9">
    <source>
        <dbReference type="Google" id="ProtNLM"/>
    </source>
</evidence>
<feature type="transmembrane region" description="Helical" evidence="6">
    <location>
        <begin position="156"/>
        <end position="177"/>
    </location>
</feature>
<feature type="transmembrane region" description="Helical" evidence="6">
    <location>
        <begin position="6"/>
        <end position="30"/>
    </location>
</feature>
<feature type="transmembrane region" description="Helical" evidence="6">
    <location>
        <begin position="42"/>
        <end position="61"/>
    </location>
</feature>
<dbReference type="GeneID" id="72431310"/>
<accession>A0A0H3K497</accession>
<dbReference type="EMBL" id="AP008231">
    <property type="protein sequence ID" value="BAD79875.1"/>
    <property type="molecule type" value="Genomic_DNA"/>
</dbReference>
<dbReference type="eggNOG" id="COG0672">
    <property type="taxonomic scope" value="Bacteria"/>
</dbReference>
<feature type="transmembrane region" description="Helical" evidence="6">
    <location>
        <begin position="189"/>
        <end position="208"/>
    </location>
</feature>
<proteinExistence type="inferred from homology"/>
<evidence type="ECO:0000256" key="1">
    <source>
        <dbReference type="ARBA" id="ARBA00004141"/>
    </source>
</evidence>
<feature type="transmembrane region" description="Helical" evidence="6">
    <location>
        <begin position="268"/>
        <end position="288"/>
    </location>
</feature>
<dbReference type="KEGG" id="syc:syc1685_d"/>
<dbReference type="RefSeq" id="WP_011243995.1">
    <property type="nucleotide sequence ID" value="NC_006576.1"/>
</dbReference>
<evidence type="ECO:0000256" key="4">
    <source>
        <dbReference type="ARBA" id="ARBA00022989"/>
    </source>
</evidence>
<dbReference type="GO" id="GO:0033573">
    <property type="term" value="C:high-affinity iron permease complex"/>
    <property type="evidence" value="ECO:0007669"/>
    <property type="project" value="InterPro"/>
</dbReference>
<keyword evidence="3 6" id="KW-0812">Transmembrane</keyword>
<keyword evidence="4 6" id="KW-1133">Transmembrane helix</keyword>
<evidence type="ECO:0000313" key="7">
    <source>
        <dbReference type="EMBL" id="BAD79875.1"/>
    </source>
</evidence>
<feature type="transmembrane region" description="Helical" evidence="6">
    <location>
        <begin position="128"/>
        <end position="150"/>
    </location>
</feature>
<feature type="transmembrane region" description="Helical" evidence="6">
    <location>
        <begin position="81"/>
        <end position="101"/>
    </location>
</feature>
<dbReference type="Pfam" id="PF03239">
    <property type="entry name" value="FTR1"/>
    <property type="match status" value="1"/>
</dbReference>
<dbReference type="GO" id="GO:0015093">
    <property type="term" value="F:ferrous iron transmembrane transporter activity"/>
    <property type="evidence" value="ECO:0007669"/>
    <property type="project" value="TreeGrafter"/>
</dbReference>
<comment type="subcellular location">
    <subcellularLocation>
        <location evidence="1">Membrane</location>
        <topology evidence="1">Multi-pass membrane protein</topology>
    </subcellularLocation>
</comment>
<organism evidence="7 8">
    <name type="scientific">Synechococcus sp. (strain ATCC 27144 / PCC 6301 / SAUG 1402/1)</name>
    <name type="common">Anacystis nidulans</name>
    <dbReference type="NCBI Taxonomy" id="269084"/>
    <lineage>
        <taxon>Bacteria</taxon>
        <taxon>Bacillati</taxon>
        <taxon>Cyanobacteriota</taxon>
        <taxon>Cyanophyceae</taxon>
        <taxon>Synechococcales</taxon>
        <taxon>Synechococcaceae</taxon>
        <taxon>Synechococcus</taxon>
    </lineage>
</organism>
<dbReference type="PANTHER" id="PTHR31632:SF2">
    <property type="entry name" value="PLASMA MEMBRANE IRON PERMEASE"/>
    <property type="match status" value="1"/>
</dbReference>
<gene>
    <name evidence="7" type="ordered locus">syc1685_d</name>
</gene>